<dbReference type="Pfam" id="PF17910">
    <property type="entry name" value="FeoB_Cyto"/>
    <property type="match status" value="1"/>
</dbReference>
<evidence type="ECO:0000259" key="14">
    <source>
        <dbReference type="PROSITE" id="PS51711"/>
    </source>
</evidence>
<keyword evidence="10 13" id="KW-0342">GTP-binding</keyword>
<keyword evidence="7 13" id="KW-1133">Transmembrane helix</keyword>
<dbReference type="InterPro" id="IPR050860">
    <property type="entry name" value="FeoB_GTPase"/>
</dbReference>
<sequence length="761" mass="83895">MSKNFTVALAGNPNCGKTVVFNALTGSRQRVGNWPGVTVDKKSGFFQHQGSRVQVVDLPGVYSTSVTSDAVDEKIACQYLLSNEADVAINVIDGSNLERNLYLTLQLLEMNIPVILAVNMMDIVKLRGLKLDLKQLSKLLDSPVVSLVARQNQGIDLLRDAILKLKKNLRASKVCLSLPVEINKAAHLLTQVVSFDNSPLTGWLVLRLLEDDYLAKQIVDESVLKFAKQQIDLIKIKLNEEPDILIADARYVFVNQIAGQVTQLTKTPRQSVTQWIDRIVLNRFLGIPIFFGIMYLMFLFAINIGGAFQSFFDISTTTIFIDGLTHLLISWHFSVWVTALLASGVGKGINTTITFTPIIGGMFLFLAFLEDSGYMARAAFVMDRFMRALGLPGKSFVPMIVGFGCNVPAVMGARTLENRYDRVLTVMMMPFMSCGARLAIFTVFASAFFPKGGASIIFISYLIGILIAVLSGLVLRKTILPGKPAPLVMELPPYHVPRLNSLCCHMWQRLKNFLFRAGRYIIPICVIIGVLNSVTVTGKLVQDTTQQSLLSAVGRMVTPVFAPLGVKTNNWPATVGLTTGILAKEVVVGTLNTLYSEQGHLSEQAVLKFNFGRGLCDAVISVPQNLSQLGDAFKNPISANEGPHEMNRTAYGIMYKQFGGKAAAFAYLLFVLLYFPCVSTMTAMRREVGKRWALFSVLWSIGLAYGLAVICYQVLTVFDHPWATLAWSGSLLIVLATVVIGLRQYASHENNNDSLFSLRRL</sequence>
<keyword evidence="8 13" id="KW-0408">Iron</keyword>
<organism evidence="15 16">
    <name type="scientific">Candidatus Coxiella mudrowiae</name>
    <dbReference type="NCBI Taxonomy" id="2054173"/>
    <lineage>
        <taxon>Bacteria</taxon>
        <taxon>Pseudomonadati</taxon>
        <taxon>Pseudomonadota</taxon>
        <taxon>Gammaproteobacteria</taxon>
        <taxon>Legionellales</taxon>
        <taxon>Coxiellaceae</taxon>
        <taxon>Coxiella</taxon>
    </lineage>
</organism>
<comment type="function">
    <text evidence="13">Probable transporter of a GTP-driven Fe(2+) uptake system.</text>
</comment>
<evidence type="ECO:0000256" key="5">
    <source>
        <dbReference type="ARBA" id="ARBA00022692"/>
    </source>
</evidence>
<dbReference type="RefSeq" id="WP_048874839.1">
    <property type="nucleotide sequence ID" value="NZ_CP011126.1"/>
</dbReference>
<dbReference type="Gene3D" id="3.40.50.300">
    <property type="entry name" value="P-loop containing nucleotide triphosphate hydrolases"/>
    <property type="match status" value="1"/>
</dbReference>
<dbReference type="InterPro" id="IPR027417">
    <property type="entry name" value="P-loop_NTPase"/>
</dbReference>
<dbReference type="InterPro" id="IPR011640">
    <property type="entry name" value="Fe2_transport_prot_B_C"/>
</dbReference>
<dbReference type="Pfam" id="PF07670">
    <property type="entry name" value="Gate"/>
    <property type="match status" value="2"/>
</dbReference>
<evidence type="ECO:0000256" key="9">
    <source>
        <dbReference type="ARBA" id="ARBA00023065"/>
    </source>
</evidence>
<keyword evidence="9" id="KW-0406">Ion transport</keyword>
<dbReference type="PANTHER" id="PTHR43185:SF1">
    <property type="entry name" value="FE(2+) TRANSPORTER FEOB"/>
    <property type="match status" value="1"/>
</dbReference>
<dbReference type="Gene3D" id="1.10.287.1770">
    <property type="match status" value="1"/>
</dbReference>
<dbReference type="InterPro" id="IPR041069">
    <property type="entry name" value="FeoB_Cyto"/>
</dbReference>
<dbReference type="PROSITE" id="PS51711">
    <property type="entry name" value="G_FEOB"/>
    <property type="match status" value="1"/>
</dbReference>
<feature type="transmembrane region" description="Helical" evidence="13">
    <location>
        <begin position="423"/>
        <end position="449"/>
    </location>
</feature>
<feature type="transmembrane region" description="Helical" evidence="13">
    <location>
        <begin position="721"/>
        <end position="742"/>
    </location>
</feature>
<feature type="transmembrane region" description="Helical" evidence="13">
    <location>
        <begin position="662"/>
        <end position="680"/>
    </location>
</feature>
<keyword evidence="11 13" id="KW-0472">Membrane</keyword>
<dbReference type="EMBL" id="CP011126">
    <property type="protein sequence ID" value="AKQ33213.1"/>
    <property type="molecule type" value="Genomic_DNA"/>
</dbReference>
<dbReference type="CDD" id="cd01879">
    <property type="entry name" value="FeoB"/>
    <property type="match status" value="1"/>
</dbReference>
<evidence type="ECO:0000313" key="15">
    <source>
        <dbReference type="EMBL" id="AKQ33213.1"/>
    </source>
</evidence>
<dbReference type="InterPro" id="IPR005225">
    <property type="entry name" value="Small_GTP-bd"/>
</dbReference>
<dbReference type="InterPro" id="IPR011642">
    <property type="entry name" value="Gate_dom"/>
</dbReference>
<dbReference type="InterPro" id="IPR003373">
    <property type="entry name" value="Fe2_transport_prot-B"/>
</dbReference>
<feature type="transmembrane region" description="Helical" evidence="13">
    <location>
        <begin position="520"/>
        <end position="541"/>
    </location>
</feature>
<comment type="subcellular location">
    <subcellularLocation>
        <location evidence="13">Cell inner membrane</location>
        <topology evidence="13">Multi-pass membrane protein</topology>
    </subcellularLocation>
    <subcellularLocation>
        <location evidence="1">Cell membrane</location>
        <topology evidence="1">Multi-pass membrane protein</topology>
    </subcellularLocation>
</comment>
<keyword evidence="4 13" id="KW-0410">Iron transport</keyword>
<dbReference type="Pfam" id="PF02421">
    <property type="entry name" value="FeoB_N"/>
    <property type="match status" value="1"/>
</dbReference>
<evidence type="ECO:0000256" key="3">
    <source>
        <dbReference type="ARBA" id="ARBA00022475"/>
    </source>
</evidence>
<dbReference type="Proteomes" id="UP000063965">
    <property type="component" value="Chromosome"/>
</dbReference>
<feature type="domain" description="FeoB-type G" evidence="14">
    <location>
        <begin position="4"/>
        <end position="168"/>
    </location>
</feature>
<feature type="transmembrane region" description="Helical" evidence="13">
    <location>
        <begin position="692"/>
        <end position="715"/>
    </location>
</feature>
<feature type="transmembrane region" description="Helical" evidence="13">
    <location>
        <begin position="324"/>
        <end position="342"/>
    </location>
</feature>
<evidence type="ECO:0000313" key="16">
    <source>
        <dbReference type="Proteomes" id="UP000063965"/>
    </source>
</evidence>
<dbReference type="NCBIfam" id="TIGR00437">
    <property type="entry name" value="feoB"/>
    <property type="match status" value="1"/>
</dbReference>
<dbReference type="NCBIfam" id="NF007105">
    <property type="entry name" value="PRK09554.1"/>
    <property type="match status" value="1"/>
</dbReference>
<proteinExistence type="inferred from homology"/>
<protein>
    <recommendedName>
        <fullName evidence="12 13">Ferrous iron transport protein B</fullName>
    </recommendedName>
</protein>
<keyword evidence="5 13" id="KW-0812">Transmembrane</keyword>
<dbReference type="PANTHER" id="PTHR43185">
    <property type="entry name" value="FERROUS IRON TRANSPORT PROTEIN B"/>
    <property type="match status" value="1"/>
</dbReference>
<evidence type="ECO:0000256" key="6">
    <source>
        <dbReference type="ARBA" id="ARBA00022741"/>
    </source>
</evidence>
<evidence type="ECO:0000256" key="11">
    <source>
        <dbReference type="ARBA" id="ARBA00023136"/>
    </source>
</evidence>
<gene>
    <name evidence="15" type="primary">feoB</name>
    <name evidence="15" type="ORF">CleRT_01690</name>
</gene>
<keyword evidence="6" id="KW-0547">Nucleotide-binding</keyword>
<feature type="transmembrane region" description="Helical" evidence="13">
    <location>
        <begin position="455"/>
        <end position="475"/>
    </location>
</feature>
<evidence type="ECO:0000256" key="7">
    <source>
        <dbReference type="ARBA" id="ARBA00022989"/>
    </source>
</evidence>
<reference evidence="15 16" key="1">
    <citation type="journal article" date="2015" name="Genome Biol. Evol.">
        <title>Distinctive Genome Reduction Rates Revealed by Genomic Analyses of Two Coxiella-Like Endosymbionts in Ticks.</title>
        <authorList>
            <person name="Gottlieb Y."/>
            <person name="Lalzar I."/>
            <person name="Klasson L."/>
        </authorList>
    </citation>
    <scope>NUCLEOTIDE SEQUENCE [LARGE SCALE GENOMIC DNA]</scope>
    <source>
        <strain evidence="15 16">CRt</strain>
    </source>
</reference>
<dbReference type="SUPFAM" id="SSF52540">
    <property type="entry name" value="P-loop containing nucleoside triphosphate hydrolases"/>
    <property type="match status" value="1"/>
</dbReference>
<evidence type="ECO:0000256" key="12">
    <source>
        <dbReference type="NCBIfam" id="TIGR00437"/>
    </source>
</evidence>
<comment type="similarity">
    <text evidence="13">Belongs to the TRAFAC class TrmE-Era-EngA-EngB-Septin-like GTPase superfamily. FeoB GTPase (TC 9.A.8) family.</text>
</comment>
<evidence type="ECO:0000256" key="13">
    <source>
        <dbReference type="RuleBase" id="RU362098"/>
    </source>
</evidence>
<evidence type="ECO:0000256" key="10">
    <source>
        <dbReference type="ARBA" id="ARBA00023134"/>
    </source>
</evidence>
<dbReference type="Pfam" id="PF07664">
    <property type="entry name" value="FeoB_C"/>
    <property type="match status" value="1"/>
</dbReference>
<keyword evidence="16" id="KW-1185">Reference proteome</keyword>
<evidence type="ECO:0000256" key="8">
    <source>
        <dbReference type="ARBA" id="ARBA00023004"/>
    </source>
</evidence>
<feature type="transmembrane region" description="Helical" evidence="13">
    <location>
        <begin position="349"/>
        <end position="369"/>
    </location>
</feature>
<evidence type="ECO:0000256" key="2">
    <source>
        <dbReference type="ARBA" id="ARBA00022448"/>
    </source>
</evidence>
<keyword evidence="3" id="KW-1003">Cell membrane</keyword>
<dbReference type="InterPro" id="IPR030389">
    <property type="entry name" value="G_FEOB_dom"/>
</dbReference>
<evidence type="ECO:0000256" key="1">
    <source>
        <dbReference type="ARBA" id="ARBA00004651"/>
    </source>
</evidence>
<name>A0ABM5UTG0_9COXI</name>
<dbReference type="InterPro" id="IPR006073">
    <property type="entry name" value="GTP-bd"/>
</dbReference>
<feature type="transmembrane region" description="Helical" evidence="13">
    <location>
        <begin position="284"/>
        <end position="304"/>
    </location>
</feature>
<dbReference type="NCBIfam" id="TIGR00231">
    <property type="entry name" value="small_GTP"/>
    <property type="match status" value="1"/>
</dbReference>
<feature type="transmembrane region" description="Helical" evidence="13">
    <location>
        <begin position="389"/>
        <end position="411"/>
    </location>
</feature>
<evidence type="ECO:0000256" key="4">
    <source>
        <dbReference type="ARBA" id="ARBA00022496"/>
    </source>
</evidence>
<accession>A0ABM5UTG0</accession>
<dbReference type="PRINTS" id="PR00326">
    <property type="entry name" value="GTP1OBG"/>
</dbReference>
<keyword evidence="2 13" id="KW-0813">Transport</keyword>